<evidence type="ECO:0000256" key="5">
    <source>
        <dbReference type="ARBA" id="ARBA00023242"/>
    </source>
</evidence>
<dbReference type="PROSITE" id="PS50048">
    <property type="entry name" value="ZN2_CY6_FUNGAL_2"/>
    <property type="match status" value="1"/>
</dbReference>
<keyword evidence="9" id="KW-1185">Reference proteome</keyword>
<comment type="caution">
    <text evidence="8">The sequence shown here is derived from an EMBL/GenBank/DDBJ whole genome shotgun (WGS) entry which is preliminary data.</text>
</comment>
<evidence type="ECO:0000259" key="7">
    <source>
        <dbReference type="PROSITE" id="PS50048"/>
    </source>
</evidence>
<comment type="subcellular location">
    <subcellularLocation>
        <location evidence="1">Nucleus</location>
    </subcellularLocation>
</comment>
<dbReference type="Gene3D" id="4.10.240.10">
    <property type="entry name" value="Zn(2)-C6 fungal-type DNA-binding domain"/>
    <property type="match status" value="1"/>
</dbReference>
<proteinExistence type="predicted"/>
<reference evidence="8 9" key="1">
    <citation type="submission" date="2017-03" db="EMBL/GenBank/DDBJ databases">
        <title>Widespread Adenine N6-methylation of Active Genes in Fungi.</title>
        <authorList>
            <consortium name="DOE Joint Genome Institute"/>
            <person name="Mondo S.J."/>
            <person name="Dannebaum R.O."/>
            <person name="Kuo R.C."/>
            <person name="Louie K.B."/>
            <person name="Bewick A.J."/>
            <person name="Labutti K."/>
            <person name="Haridas S."/>
            <person name="Kuo A."/>
            <person name="Salamov A."/>
            <person name="Ahrendt S.R."/>
            <person name="Lau R."/>
            <person name="Bowen B.P."/>
            <person name="Lipzen A."/>
            <person name="Sullivan W."/>
            <person name="Andreopoulos W.B."/>
            <person name="Clum A."/>
            <person name="Lindquist E."/>
            <person name="Daum C."/>
            <person name="Northen T.R."/>
            <person name="Ramamoorthy G."/>
            <person name="Schmitz R.J."/>
            <person name="Gryganskyi A."/>
            <person name="Culley D."/>
            <person name="Magnuson J."/>
            <person name="James T.Y."/>
            <person name="O'Malley M.A."/>
            <person name="Stajich J.E."/>
            <person name="Spatafora J.W."/>
            <person name="Visel A."/>
            <person name="Grigoriev I.V."/>
        </authorList>
    </citation>
    <scope>NUCLEOTIDE SEQUENCE [LARGE SCALE GENOMIC DNA]</scope>
    <source>
        <strain evidence="8 9">NRRL Y-17943</strain>
    </source>
</reference>
<dbReference type="CDD" id="cd00067">
    <property type="entry name" value="GAL4"/>
    <property type="match status" value="1"/>
</dbReference>
<dbReference type="RefSeq" id="XP_021870103.1">
    <property type="nucleotide sequence ID" value="XM_022012973.1"/>
</dbReference>
<evidence type="ECO:0000313" key="8">
    <source>
        <dbReference type="EMBL" id="ORX35974.1"/>
    </source>
</evidence>
<dbReference type="AlphaFoldDB" id="A0A1Y1UEN2"/>
<dbReference type="SUPFAM" id="SSF57701">
    <property type="entry name" value="Zn2/Cys6 DNA-binding domain"/>
    <property type="match status" value="1"/>
</dbReference>
<keyword evidence="3" id="KW-0805">Transcription regulation</keyword>
<dbReference type="GO" id="GO:0008270">
    <property type="term" value="F:zinc ion binding"/>
    <property type="evidence" value="ECO:0007669"/>
    <property type="project" value="InterPro"/>
</dbReference>
<organism evidence="8 9">
    <name type="scientific">Kockovaella imperatae</name>
    <dbReference type="NCBI Taxonomy" id="4999"/>
    <lineage>
        <taxon>Eukaryota</taxon>
        <taxon>Fungi</taxon>
        <taxon>Dikarya</taxon>
        <taxon>Basidiomycota</taxon>
        <taxon>Agaricomycotina</taxon>
        <taxon>Tremellomycetes</taxon>
        <taxon>Tremellales</taxon>
        <taxon>Cuniculitremaceae</taxon>
        <taxon>Kockovaella</taxon>
    </lineage>
</organism>
<dbReference type="PANTHER" id="PTHR47338">
    <property type="entry name" value="ZN(II)2CYS6 TRANSCRIPTION FACTOR (EUROFUNG)-RELATED"/>
    <property type="match status" value="1"/>
</dbReference>
<dbReference type="GeneID" id="33554781"/>
<keyword evidence="5" id="KW-0539">Nucleus</keyword>
<evidence type="ECO:0000256" key="4">
    <source>
        <dbReference type="ARBA" id="ARBA00023163"/>
    </source>
</evidence>
<feature type="compositionally biased region" description="Polar residues" evidence="6">
    <location>
        <begin position="12"/>
        <end position="29"/>
    </location>
</feature>
<dbReference type="OrthoDB" id="2123952at2759"/>
<feature type="region of interest" description="Disordered" evidence="6">
    <location>
        <begin position="1"/>
        <end position="90"/>
    </location>
</feature>
<protein>
    <recommendedName>
        <fullName evidence="7">Zn(2)-C6 fungal-type domain-containing protein</fullName>
    </recommendedName>
</protein>
<feature type="region of interest" description="Disordered" evidence="6">
    <location>
        <begin position="162"/>
        <end position="225"/>
    </location>
</feature>
<accession>A0A1Y1UEN2</accession>
<dbReference type="SMART" id="SM00066">
    <property type="entry name" value="GAL4"/>
    <property type="match status" value="1"/>
</dbReference>
<dbReference type="InParanoid" id="A0A1Y1UEN2"/>
<feature type="compositionally biased region" description="Polar residues" evidence="6">
    <location>
        <begin position="189"/>
        <end position="207"/>
    </location>
</feature>
<dbReference type="GO" id="GO:0005634">
    <property type="term" value="C:nucleus"/>
    <property type="evidence" value="ECO:0007669"/>
    <property type="project" value="UniProtKB-SubCell"/>
</dbReference>
<dbReference type="Pfam" id="PF00172">
    <property type="entry name" value="Zn_clus"/>
    <property type="match status" value="1"/>
</dbReference>
<evidence type="ECO:0000256" key="2">
    <source>
        <dbReference type="ARBA" id="ARBA00022723"/>
    </source>
</evidence>
<dbReference type="EMBL" id="NBSH01000009">
    <property type="protein sequence ID" value="ORX35974.1"/>
    <property type="molecule type" value="Genomic_DNA"/>
</dbReference>
<evidence type="ECO:0000256" key="6">
    <source>
        <dbReference type="SAM" id="MobiDB-lite"/>
    </source>
</evidence>
<feature type="compositionally biased region" description="Pro residues" evidence="6">
    <location>
        <begin position="216"/>
        <end position="225"/>
    </location>
</feature>
<gene>
    <name evidence="8" type="ORF">BD324DRAFT_514442</name>
</gene>
<evidence type="ECO:0000256" key="3">
    <source>
        <dbReference type="ARBA" id="ARBA00023015"/>
    </source>
</evidence>
<name>A0A1Y1UEN2_9TREE</name>
<sequence>MAQSLPEDSFPTPRSDSAPDSTSAISPIQLTAYHGPVTDQAEGSGSSQAGQSNQHHGKGGHVRSATASSDEEDSEEQQGSGPKKKHRITLPRGRACVACRTRKLRCTGTNPCGICEKNGIHCRYEEIQRRKPRAVMLEERVAQLEGMLLARGETLPPTKLKRKISITNVEPSIPPEPTSLTPVGDDNRTSISQEAPRTPPSSTGQRGSDSASASDPPLPIEIPPHSPLEQTLINVVLPHTPYLLMPVHPQRFLALLSLPASDPGRPHPALLYIMFADAVRILETDTPTKPLPPPPRSIFPTTYTPPMPPYNPNDKWVLQHVTGMSETFLERARVELDRGMRNVDRLFDLCRATVGIARHLISLGRFIEGYTIPVSRLLISCGLHRQTGVIVPPDGMTSAPGDPMPRPYSSPYHYRQSYAFTETSSGHPVLRMRPVVLPPPRDEIELAERVMTFWAVKYQEWEMSIGWGWSLSLADEECTTMWPWGWGSAEIRPPAWGPYGIADLYDPHSPMHSSPVPDTTFTLAVKSVGLLQRANHLFDLPISNHVDPRTRRPSHVPPLSAVQQVATALQLFRERIPIPFRDFVPSYAMDPSEVYDGPQDPWWVAMHANLLLAEIMMWKEMAHHKRSAYDQAVSCARAMVTLVKRLRPESYVHMPLVVSLDISLAARFLNKESSRLSSLGHPQPAAEAAQEAEYLRSTLANDMAKWVPMASLHAMIVQRVKEGWPEKEGEYERV</sequence>
<dbReference type="InterPro" id="IPR001138">
    <property type="entry name" value="Zn2Cys6_DnaBD"/>
</dbReference>
<dbReference type="GO" id="GO:0000981">
    <property type="term" value="F:DNA-binding transcription factor activity, RNA polymerase II-specific"/>
    <property type="evidence" value="ECO:0007669"/>
    <property type="project" value="InterPro"/>
</dbReference>
<dbReference type="PROSITE" id="PS00463">
    <property type="entry name" value="ZN2_CY6_FUNGAL_1"/>
    <property type="match status" value="1"/>
</dbReference>
<dbReference type="InterPro" id="IPR050815">
    <property type="entry name" value="TF_fung"/>
</dbReference>
<evidence type="ECO:0000256" key="1">
    <source>
        <dbReference type="ARBA" id="ARBA00004123"/>
    </source>
</evidence>
<dbReference type="Proteomes" id="UP000193218">
    <property type="component" value="Unassembled WGS sequence"/>
</dbReference>
<dbReference type="PANTHER" id="PTHR47338:SF29">
    <property type="entry name" value="ZN(2)-C6 FUNGAL-TYPE DOMAIN-CONTAINING PROTEIN"/>
    <property type="match status" value="1"/>
</dbReference>
<keyword evidence="2" id="KW-0479">Metal-binding</keyword>
<dbReference type="InterPro" id="IPR036864">
    <property type="entry name" value="Zn2-C6_fun-type_DNA-bd_sf"/>
</dbReference>
<keyword evidence="4" id="KW-0804">Transcription</keyword>
<feature type="compositionally biased region" description="Low complexity" evidence="6">
    <location>
        <begin position="40"/>
        <end position="54"/>
    </location>
</feature>
<evidence type="ECO:0000313" key="9">
    <source>
        <dbReference type="Proteomes" id="UP000193218"/>
    </source>
</evidence>
<feature type="domain" description="Zn(2)-C6 fungal-type" evidence="7">
    <location>
        <begin position="95"/>
        <end position="124"/>
    </location>
</feature>